<feature type="transmembrane region" description="Helical" evidence="1">
    <location>
        <begin position="488"/>
        <end position="510"/>
    </location>
</feature>
<dbReference type="OrthoDB" id="5819478at2759"/>
<keyword evidence="1" id="KW-0812">Transmembrane</keyword>
<dbReference type="InterPro" id="IPR001173">
    <property type="entry name" value="Glyco_trans_2-like"/>
</dbReference>
<organism evidence="3 4">
    <name type="scientific">Friedmanniomyces simplex</name>
    <dbReference type="NCBI Taxonomy" id="329884"/>
    <lineage>
        <taxon>Eukaryota</taxon>
        <taxon>Fungi</taxon>
        <taxon>Dikarya</taxon>
        <taxon>Ascomycota</taxon>
        <taxon>Pezizomycotina</taxon>
        <taxon>Dothideomycetes</taxon>
        <taxon>Dothideomycetidae</taxon>
        <taxon>Mycosphaerellales</taxon>
        <taxon>Teratosphaeriaceae</taxon>
        <taxon>Friedmanniomyces</taxon>
    </lineage>
</organism>
<evidence type="ECO:0000256" key="1">
    <source>
        <dbReference type="SAM" id="Phobius"/>
    </source>
</evidence>
<evidence type="ECO:0000259" key="2">
    <source>
        <dbReference type="Pfam" id="PF13632"/>
    </source>
</evidence>
<proteinExistence type="predicted"/>
<keyword evidence="4" id="KW-1185">Reference proteome</keyword>
<dbReference type="AlphaFoldDB" id="A0A4U0XQT2"/>
<evidence type="ECO:0000313" key="3">
    <source>
        <dbReference type="EMBL" id="TKA77295.1"/>
    </source>
</evidence>
<dbReference type="EMBL" id="NAJQ01000141">
    <property type="protein sequence ID" value="TKA77295.1"/>
    <property type="molecule type" value="Genomic_DNA"/>
</dbReference>
<comment type="caution">
    <text evidence="3">The sequence shown here is derived from an EMBL/GenBank/DDBJ whole genome shotgun (WGS) entry which is preliminary data.</text>
</comment>
<feature type="transmembrane region" description="Helical" evidence="1">
    <location>
        <begin position="12"/>
        <end position="33"/>
    </location>
</feature>
<dbReference type="PANTHER" id="PTHR36851:SF1">
    <property type="entry name" value="GLYCO_TRANS_2-LIKE DOMAIN-CONTAINING PROTEIN"/>
    <property type="match status" value="1"/>
</dbReference>
<dbReference type="InterPro" id="IPR029044">
    <property type="entry name" value="Nucleotide-diphossugar_trans"/>
</dbReference>
<protein>
    <recommendedName>
        <fullName evidence="2">Glycosyltransferase 2-like domain-containing protein</fullName>
    </recommendedName>
</protein>
<gene>
    <name evidence="3" type="ORF">B0A55_04337</name>
</gene>
<feature type="domain" description="Glycosyltransferase 2-like" evidence="2">
    <location>
        <begin position="220"/>
        <end position="472"/>
    </location>
</feature>
<dbReference type="Gene3D" id="3.90.550.10">
    <property type="entry name" value="Spore Coat Polysaccharide Biosynthesis Protein SpsA, Chain A"/>
    <property type="match status" value="1"/>
</dbReference>
<keyword evidence="1" id="KW-0472">Membrane</keyword>
<dbReference type="SUPFAM" id="SSF53448">
    <property type="entry name" value="Nucleotide-diphospho-sugar transferases"/>
    <property type="match status" value="1"/>
</dbReference>
<feature type="transmembrane region" description="Helical" evidence="1">
    <location>
        <begin position="586"/>
        <end position="609"/>
    </location>
</feature>
<reference evidence="3 4" key="1">
    <citation type="submission" date="2017-03" db="EMBL/GenBank/DDBJ databases">
        <title>Genomes of endolithic fungi from Antarctica.</title>
        <authorList>
            <person name="Coleine C."/>
            <person name="Masonjones S."/>
            <person name="Stajich J.E."/>
        </authorList>
    </citation>
    <scope>NUCLEOTIDE SEQUENCE [LARGE SCALE GENOMIC DNA]</scope>
    <source>
        <strain evidence="3 4">CCFEE 5184</strain>
    </source>
</reference>
<feature type="transmembrane region" description="Helical" evidence="1">
    <location>
        <begin position="53"/>
        <end position="75"/>
    </location>
</feature>
<feature type="transmembrane region" description="Helical" evidence="1">
    <location>
        <begin position="648"/>
        <end position="681"/>
    </location>
</feature>
<name>A0A4U0XQT2_9PEZI</name>
<keyword evidence="1" id="KW-1133">Transmembrane helix</keyword>
<accession>A0A4U0XQT2</accession>
<evidence type="ECO:0000313" key="4">
    <source>
        <dbReference type="Proteomes" id="UP000309340"/>
    </source>
</evidence>
<dbReference type="Pfam" id="PF13632">
    <property type="entry name" value="Glyco_trans_2_3"/>
    <property type="match status" value="1"/>
</dbReference>
<feature type="transmembrane region" description="Helical" evidence="1">
    <location>
        <begin position="522"/>
        <end position="539"/>
    </location>
</feature>
<dbReference type="PANTHER" id="PTHR36851">
    <property type="entry name" value="UNNAMED PRODUCT"/>
    <property type="match status" value="1"/>
</dbReference>
<dbReference type="Proteomes" id="UP000309340">
    <property type="component" value="Unassembled WGS sequence"/>
</dbReference>
<sequence>MAAASTWATYLTRIIPAWSVCGIATLLVFSFLIEPYGRGEPGRRHGAATVWQLVLGFYTVALHILSILFPARVCFALGDVIKHMKASAAAANDDRRGVKTQTVETEKGSTAMPAPLFVIMLPAYKEDMGTLEETLRVLASHAQARHCYHVYLAMEEKEEKAEVKAQTLINTFRRSFYRMSFTLHPQGIPGEAQGKSSNESWAARQACRDYPEEVEKQNVIITTMDADTHLSQRYFQQVARMHFDFPETRDTTMYVPPLVFDRNLHHVPLPVRTADLMWAGAGISSLYTGSLVCIPTSVYSLPMILVEHVGGWDTGPGAIGEDMHMYIKCFFALSGNLDVKVIYAAASQCNVSSDMRGLAGYIDGIGARYRQALRHMWGTLDTGFAIRECVKMVYRHRRATHTPSDLPLSAPKYVCDTLKVLRQQLLIPPRSANWTAFYTSTGLHRSLVAQKRALADPDDPTNTTTPPPKPIHVWNLLTLFLRLFEAHFLPIHLSVILTTSSIFMLFTPTFLVPDTLRAALDFAGWCRLGGWLLMLAYFWRYEQYHRLCVGLRQEEMRKAGLLEDMLANDGFSFTTFLHRAGALEPALFPLGGFIFGAIPALQAVLSHIFTERLTYVVSLKPQQLALRSWGGGRGSGGGREHDTIRFLVIIAAIVLVLVLAALTFVGVLIVFVSIGVLVVFLSLAYPPRSITTEEEAAGACAGPE</sequence>